<dbReference type="Pfam" id="PF00293">
    <property type="entry name" value="NUDIX"/>
    <property type="match status" value="1"/>
</dbReference>
<dbReference type="InterPro" id="IPR015797">
    <property type="entry name" value="NUDIX_hydrolase-like_dom_sf"/>
</dbReference>
<dbReference type="AlphaFoldDB" id="A0A3L7AR11"/>
<protein>
    <submittedName>
        <fullName evidence="3">NUDIX domain-containing protein</fullName>
    </submittedName>
</protein>
<evidence type="ECO:0000313" key="4">
    <source>
        <dbReference type="Proteomes" id="UP000269438"/>
    </source>
</evidence>
<accession>A0A3L7AR11</accession>
<comment type="similarity">
    <text evidence="1">Belongs to the Nudix hydrolase family.</text>
</comment>
<keyword evidence="4" id="KW-1185">Reference proteome</keyword>
<evidence type="ECO:0000313" key="3">
    <source>
        <dbReference type="EMBL" id="RLP82933.1"/>
    </source>
</evidence>
<organism evidence="3 4">
    <name type="scientific">Mycetocola lacteus</name>
    <dbReference type="NCBI Taxonomy" id="76637"/>
    <lineage>
        <taxon>Bacteria</taxon>
        <taxon>Bacillati</taxon>
        <taxon>Actinomycetota</taxon>
        <taxon>Actinomycetes</taxon>
        <taxon>Micrococcales</taxon>
        <taxon>Microbacteriaceae</taxon>
        <taxon>Mycetocola</taxon>
    </lineage>
</organism>
<feature type="domain" description="Nudix hydrolase" evidence="2">
    <location>
        <begin position="50"/>
        <end position="184"/>
    </location>
</feature>
<dbReference type="SUPFAM" id="SSF55811">
    <property type="entry name" value="Nudix"/>
    <property type="match status" value="1"/>
</dbReference>
<dbReference type="EMBL" id="RCUY01000005">
    <property type="protein sequence ID" value="RLP82933.1"/>
    <property type="molecule type" value="Genomic_DNA"/>
</dbReference>
<reference evidence="3 4" key="1">
    <citation type="submission" date="2018-10" db="EMBL/GenBank/DDBJ databases">
        <authorList>
            <person name="Li J."/>
        </authorList>
    </citation>
    <scope>NUCLEOTIDE SEQUENCE [LARGE SCALE GENOMIC DNA]</scope>
    <source>
        <strain evidence="3 4">JCM 11654</strain>
    </source>
</reference>
<evidence type="ECO:0000256" key="1">
    <source>
        <dbReference type="ARBA" id="ARBA00005582"/>
    </source>
</evidence>
<dbReference type="PANTHER" id="PTHR43736:SF1">
    <property type="entry name" value="DIHYDRONEOPTERIN TRIPHOSPHATE DIPHOSPHATASE"/>
    <property type="match status" value="1"/>
</dbReference>
<comment type="caution">
    <text evidence="3">The sequence shown here is derived from an EMBL/GenBank/DDBJ whole genome shotgun (WGS) entry which is preliminary data.</text>
</comment>
<dbReference type="PANTHER" id="PTHR43736">
    <property type="entry name" value="ADP-RIBOSE PYROPHOSPHATASE"/>
    <property type="match status" value="1"/>
</dbReference>
<proteinExistence type="inferred from homology"/>
<dbReference type="PROSITE" id="PS51462">
    <property type="entry name" value="NUDIX"/>
    <property type="match status" value="1"/>
</dbReference>
<dbReference type="OrthoDB" id="129709at2"/>
<sequence length="184" mass="19577">MTSTRPALHASALAILADPSTARTSDAAAHADFAAYLALDPAPLLREDGPSHITGSCFVFSPDRTQTLLVFHTKGQFWVQPGGHLDDGDASLQAAALRELTEETGTTPDPDTPVLGYDLDHHELSSRFGVCRSHLDIGVAVTVDPAATLAVSDESEDLRWWPVDALPENSAPSIPRRIAGFLGL</sequence>
<evidence type="ECO:0000259" key="2">
    <source>
        <dbReference type="PROSITE" id="PS51462"/>
    </source>
</evidence>
<dbReference type="Proteomes" id="UP000269438">
    <property type="component" value="Unassembled WGS sequence"/>
</dbReference>
<dbReference type="InterPro" id="IPR000086">
    <property type="entry name" value="NUDIX_hydrolase_dom"/>
</dbReference>
<name>A0A3L7AR11_9MICO</name>
<gene>
    <name evidence="3" type="ORF">D9V34_06705</name>
</gene>
<dbReference type="CDD" id="cd03674">
    <property type="entry name" value="NUDIX_Hydrolase"/>
    <property type="match status" value="1"/>
</dbReference>
<dbReference type="Gene3D" id="3.90.79.10">
    <property type="entry name" value="Nucleoside Triphosphate Pyrophosphohydrolase"/>
    <property type="match status" value="1"/>
</dbReference>
<dbReference type="RefSeq" id="WP_121688073.1">
    <property type="nucleotide sequence ID" value="NZ_RCUY01000005.1"/>
</dbReference>